<dbReference type="AlphaFoldDB" id="A0A087HJJ5"/>
<reference evidence="2" key="1">
    <citation type="journal article" date="2015" name="Nat. Plants">
        <title>Genome expansion of Arabis alpina linked with retrotransposition and reduced symmetric DNA methylation.</title>
        <authorList>
            <person name="Willing E.M."/>
            <person name="Rawat V."/>
            <person name="Mandakova T."/>
            <person name="Maumus F."/>
            <person name="James G.V."/>
            <person name="Nordstroem K.J."/>
            <person name="Becker C."/>
            <person name="Warthmann N."/>
            <person name="Chica C."/>
            <person name="Szarzynska B."/>
            <person name="Zytnicki M."/>
            <person name="Albani M.C."/>
            <person name="Kiefer C."/>
            <person name="Bergonzi S."/>
            <person name="Castaings L."/>
            <person name="Mateos J.L."/>
            <person name="Berns M.C."/>
            <person name="Bujdoso N."/>
            <person name="Piofczyk T."/>
            <person name="de Lorenzo L."/>
            <person name="Barrero-Sicilia C."/>
            <person name="Mateos I."/>
            <person name="Piednoel M."/>
            <person name="Hagmann J."/>
            <person name="Chen-Min-Tao R."/>
            <person name="Iglesias-Fernandez R."/>
            <person name="Schuster S.C."/>
            <person name="Alonso-Blanco C."/>
            <person name="Roudier F."/>
            <person name="Carbonero P."/>
            <person name="Paz-Ares J."/>
            <person name="Davis S.J."/>
            <person name="Pecinka A."/>
            <person name="Quesneville H."/>
            <person name="Colot V."/>
            <person name="Lysak M.A."/>
            <person name="Weigel D."/>
            <person name="Coupland G."/>
            <person name="Schneeberger K."/>
        </authorList>
    </citation>
    <scope>NUCLEOTIDE SEQUENCE [LARGE SCALE GENOMIC DNA]</scope>
    <source>
        <strain evidence="2">cv. Pajares</strain>
    </source>
</reference>
<evidence type="ECO:0000313" key="1">
    <source>
        <dbReference type="EMBL" id="KFK42297.1"/>
    </source>
</evidence>
<protein>
    <submittedName>
        <fullName evidence="1">Uncharacterized protein</fullName>
    </submittedName>
</protein>
<keyword evidence="2" id="KW-1185">Reference proteome</keyword>
<dbReference type="Gramene" id="KFK42297">
    <property type="protein sequence ID" value="KFK42297"/>
    <property type="gene ID" value="AALP_AA2G237700"/>
</dbReference>
<evidence type="ECO:0000313" key="2">
    <source>
        <dbReference type="Proteomes" id="UP000029120"/>
    </source>
</evidence>
<gene>
    <name evidence="1" type="ordered locus">AALP_Aa2g237700</name>
</gene>
<sequence length="87" mass="10228">MRELNDSLYWRIFNKWIVASNVLGYSIQLGYHTCSFPVLRSILAFVLRFGTVFEGFLDAYFSWDAHNQTPLNGEDKSDLEYIEVRIE</sequence>
<proteinExistence type="predicted"/>
<organism evidence="1 2">
    <name type="scientific">Arabis alpina</name>
    <name type="common">Alpine rock-cress</name>
    <dbReference type="NCBI Taxonomy" id="50452"/>
    <lineage>
        <taxon>Eukaryota</taxon>
        <taxon>Viridiplantae</taxon>
        <taxon>Streptophyta</taxon>
        <taxon>Embryophyta</taxon>
        <taxon>Tracheophyta</taxon>
        <taxon>Spermatophyta</taxon>
        <taxon>Magnoliopsida</taxon>
        <taxon>eudicotyledons</taxon>
        <taxon>Gunneridae</taxon>
        <taxon>Pentapetalae</taxon>
        <taxon>rosids</taxon>
        <taxon>malvids</taxon>
        <taxon>Brassicales</taxon>
        <taxon>Brassicaceae</taxon>
        <taxon>Arabideae</taxon>
        <taxon>Arabis</taxon>
    </lineage>
</organism>
<dbReference type="EMBL" id="CM002870">
    <property type="protein sequence ID" value="KFK42297.1"/>
    <property type="molecule type" value="Genomic_DNA"/>
</dbReference>
<accession>A0A087HJJ5</accession>
<dbReference type="Proteomes" id="UP000029120">
    <property type="component" value="Chromosome 2"/>
</dbReference>
<name>A0A087HJJ5_ARAAL</name>